<accession>A0ABS5PAV0</accession>
<comment type="caution">
    <text evidence="2">The sequence shown here is derived from an EMBL/GenBank/DDBJ whole genome shotgun (WGS) entry which is preliminary data.</text>
</comment>
<dbReference type="InterPro" id="IPR016181">
    <property type="entry name" value="Acyl_CoA_acyltransferase"/>
</dbReference>
<dbReference type="PANTHER" id="PTHR43610">
    <property type="entry name" value="BLL6696 PROTEIN"/>
    <property type="match status" value="1"/>
</dbReference>
<proteinExistence type="predicted"/>
<dbReference type="Pfam" id="PF13302">
    <property type="entry name" value="Acetyltransf_3"/>
    <property type="match status" value="1"/>
</dbReference>
<dbReference type="PANTHER" id="PTHR43610:SF1">
    <property type="entry name" value="N-ACETYLTRANSFERASE DOMAIN-CONTAINING PROTEIN"/>
    <property type="match status" value="1"/>
</dbReference>
<dbReference type="PROSITE" id="PS51186">
    <property type="entry name" value="GNAT"/>
    <property type="match status" value="1"/>
</dbReference>
<protein>
    <submittedName>
        <fullName evidence="2">GNAT family N-acetyltransferase</fullName>
    </submittedName>
</protein>
<feature type="domain" description="N-acetyltransferase" evidence="1">
    <location>
        <begin position="18"/>
        <end position="175"/>
    </location>
</feature>
<dbReference type="Proteomes" id="UP000722625">
    <property type="component" value="Unassembled WGS sequence"/>
</dbReference>
<gene>
    <name evidence="2" type="ORF">KHA90_10420</name>
</gene>
<sequence length="179" mass="20785">MTNSKFNLQPEILEDEITKLIPLRESDFDELYKVASDPLIWEQHPMKDRYKIEVFKPFFDAAIDSKSSFLILDKKTNEIIGNTRFYDYNPEKSSVAIGFTFIGRKFWGGLYNKSNKKLLIDYAFQHLDSVFFHIGADNIRSQKAVEKLGAVKINEMNVTSNGIDIPHFEYELKAANYKL</sequence>
<dbReference type="RefSeq" id="WP_213298913.1">
    <property type="nucleotide sequence ID" value="NZ_JAGYVZ010000008.1"/>
</dbReference>
<dbReference type="EMBL" id="JAGYVZ010000008">
    <property type="protein sequence ID" value="MBS7231437.1"/>
    <property type="molecule type" value="Genomic_DNA"/>
</dbReference>
<name>A0ABS5PAV0_9FLAO</name>
<dbReference type="SUPFAM" id="SSF55729">
    <property type="entry name" value="Acyl-CoA N-acyltransferases (Nat)"/>
    <property type="match status" value="1"/>
</dbReference>
<evidence type="ECO:0000313" key="2">
    <source>
        <dbReference type="EMBL" id="MBS7231437.1"/>
    </source>
</evidence>
<evidence type="ECO:0000313" key="3">
    <source>
        <dbReference type="Proteomes" id="UP000722625"/>
    </source>
</evidence>
<keyword evidence="3" id="KW-1185">Reference proteome</keyword>
<evidence type="ECO:0000259" key="1">
    <source>
        <dbReference type="PROSITE" id="PS51186"/>
    </source>
</evidence>
<dbReference type="InterPro" id="IPR000182">
    <property type="entry name" value="GNAT_dom"/>
</dbReference>
<reference evidence="2 3" key="1">
    <citation type="journal article" date="2018" name="Int. J. Syst. Evol. Microbiol.">
        <title>Flavobacterium chryseum sp. nov. and Flavobacterium psychroterrae sp. nov., novel environmental bacteria isolated from Antarctica.</title>
        <authorList>
            <person name="Kralova S."/>
            <person name="Svec P."/>
            <person name="Busse H.J."/>
            <person name="Stankova E."/>
            <person name="Vaczi P."/>
            <person name="Sedlacek I."/>
        </authorList>
    </citation>
    <scope>NUCLEOTIDE SEQUENCE [LARGE SCALE GENOMIC DNA]</scope>
    <source>
        <strain evidence="2 3">CCM 8827</strain>
    </source>
</reference>
<dbReference type="Gene3D" id="3.40.630.30">
    <property type="match status" value="1"/>
</dbReference>
<organism evidence="2 3">
    <name type="scientific">Flavobacterium psychroterrae</name>
    <dbReference type="NCBI Taxonomy" id="2133767"/>
    <lineage>
        <taxon>Bacteria</taxon>
        <taxon>Pseudomonadati</taxon>
        <taxon>Bacteroidota</taxon>
        <taxon>Flavobacteriia</taxon>
        <taxon>Flavobacteriales</taxon>
        <taxon>Flavobacteriaceae</taxon>
        <taxon>Flavobacterium</taxon>
    </lineage>
</organism>